<gene>
    <name evidence="1" type="ORF">ALMOND_2B009048</name>
</gene>
<dbReference type="AlphaFoldDB" id="A0A5E4GD24"/>
<evidence type="ECO:0000313" key="1">
    <source>
        <dbReference type="EMBL" id="VVA37636.1"/>
    </source>
</evidence>
<evidence type="ECO:0000313" key="2">
    <source>
        <dbReference type="Proteomes" id="UP000327085"/>
    </source>
</evidence>
<feature type="non-terminal residue" evidence="1">
    <location>
        <position position="1"/>
    </location>
</feature>
<dbReference type="EMBL" id="CABIKO010000558">
    <property type="protein sequence ID" value="VVA37636.1"/>
    <property type="molecule type" value="Genomic_DNA"/>
</dbReference>
<dbReference type="Proteomes" id="UP000327085">
    <property type="component" value="Chromosome 6"/>
</dbReference>
<name>A0A5E4GD24_PRUDU</name>
<sequence length="120" mass="13072">FWDLPASSTALKVLFDSWDFWVVHAGEETHKFMVQTIKDINAQVIEDPSLTRNIGGQSVHAGEVIVNSVIAAGDLELPSGDEEGETHVELPAAEVTPSGRKNKRKKIALVYESTAQPDTS</sequence>
<feature type="non-terminal residue" evidence="1">
    <location>
        <position position="120"/>
    </location>
</feature>
<reference evidence="2" key="1">
    <citation type="journal article" date="2020" name="Plant J.">
        <title>Transposons played a major role in the diversification between the closely related almond and peach genomes: results from the almond genome sequence.</title>
        <authorList>
            <person name="Alioto T."/>
            <person name="Alexiou K.G."/>
            <person name="Bardil A."/>
            <person name="Barteri F."/>
            <person name="Castanera R."/>
            <person name="Cruz F."/>
            <person name="Dhingra A."/>
            <person name="Duval H."/>
            <person name="Fernandez I Marti A."/>
            <person name="Frias L."/>
            <person name="Galan B."/>
            <person name="Garcia J.L."/>
            <person name="Howad W."/>
            <person name="Gomez-Garrido J."/>
            <person name="Gut M."/>
            <person name="Julca I."/>
            <person name="Morata J."/>
            <person name="Puigdomenech P."/>
            <person name="Ribeca P."/>
            <person name="Rubio Cabetas M.J."/>
            <person name="Vlasova A."/>
            <person name="Wirthensohn M."/>
            <person name="Garcia-Mas J."/>
            <person name="Gabaldon T."/>
            <person name="Casacuberta J.M."/>
            <person name="Arus P."/>
        </authorList>
    </citation>
    <scope>NUCLEOTIDE SEQUENCE [LARGE SCALE GENOMIC DNA]</scope>
    <source>
        <strain evidence="2">cv. Texas</strain>
    </source>
</reference>
<dbReference type="InParanoid" id="A0A5E4GD24"/>
<organism evidence="1 2">
    <name type="scientific">Prunus dulcis</name>
    <name type="common">Almond</name>
    <name type="synonym">Amygdalus dulcis</name>
    <dbReference type="NCBI Taxonomy" id="3755"/>
    <lineage>
        <taxon>Eukaryota</taxon>
        <taxon>Viridiplantae</taxon>
        <taxon>Streptophyta</taxon>
        <taxon>Embryophyta</taxon>
        <taxon>Tracheophyta</taxon>
        <taxon>Spermatophyta</taxon>
        <taxon>Magnoliopsida</taxon>
        <taxon>eudicotyledons</taxon>
        <taxon>Gunneridae</taxon>
        <taxon>Pentapetalae</taxon>
        <taxon>rosids</taxon>
        <taxon>fabids</taxon>
        <taxon>Rosales</taxon>
        <taxon>Rosaceae</taxon>
        <taxon>Amygdaloideae</taxon>
        <taxon>Amygdaleae</taxon>
        <taxon>Prunus</taxon>
    </lineage>
</organism>
<proteinExistence type="predicted"/>
<accession>A0A5E4GD24</accession>
<protein>
    <submittedName>
        <fullName evidence="1">PREDICTED: LOC109946780</fullName>
    </submittedName>
</protein>
<dbReference type="Gramene" id="VVA37636">
    <property type="protein sequence ID" value="VVA37636"/>
    <property type="gene ID" value="Prudul26B009048"/>
</dbReference>